<evidence type="ECO:0000256" key="11">
    <source>
        <dbReference type="SAM" id="SignalP"/>
    </source>
</evidence>
<dbReference type="InterPro" id="IPR006153">
    <property type="entry name" value="Cation/H_exchanger_TM"/>
</dbReference>
<dbReference type="Proteomes" id="UP001328107">
    <property type="component" value="Unassembled WGS sequence"/>
</dbReference>
<evidence type="ECO:0000259" key="12">
    <source>
        <dbReference type="Pfam" id="PF00999"/>
    </source>
</evidence>
<feature type="transmembrane region" description="Helical" evidence="10">
    <location>
        <begin position="415"/>
        <end position="435"/>
    </location>
</feature>
<evidence type="ECO:0000256" key="6">
    <source>
        <dbReference type="ARBA" id="ARBA00023065"/>
    </source>
</evidence>
<sequence>MLKALRCTSTFLILLAVVSSLNPQLANEIASHQSTVPQTAVHHAESAPIEDRSEMRVKMVQFKWDSVEKVYVVALWLFAATMFKLVFNNKTFTRFFPESSLLIIVGLIIGYFLVISNVDHNQFTLEGHAFFLYLLPPIIFDAGYFMPNRAFFRNWDSILVFAVVGTIFNTLTIGGSLLALSYSGLFTVPFDACEILLFSSLISAVDPVAVIAVFEEIHVNDFIFVNVFGEALFNDGVTVVLYELFKQFAAVDRIMPIDVAAGTGSFFMVAVGGVVIGLLFAVFVALLTKHSHGAVVLAPVFIFLVPYLGYLTAEMLSLSPIIAIAVCGMAMKQYVKGNVTATAANSVKYFTKILAQSSETAIFMFLGLSTIAFGHRWDTLFVVATIGFCIIFRTVGVVAQCFLLNKFRGKKFTKVDQFILSYGGLRGAIAYGLAISMPDSIVAKPMFVTTTIAVIFFTVFLQGSTIRPLVNFLEIELKKEREMTMAESVYSKYSDYIIAGIEDIAGQKGHTSLVHDFERFNSRVLCPLLMRERARTPNFDATKIVRAYAKIILREALVETTTPSRKGSRKSNIHPTTECMCTFTRNGEHTQDCPHRGVNMDVLYAMFGKMLDEKMDALRQELKRGGGSTDSGDVDIFDDYMEQIQHAPSVKTLNHPPLGGTRSDAFARNPSSILRPMARTNTRRCKTEGGLDDLATPSSLYLA</sequence>
<evidence type="ECO:0000256" key="10">
    <source>
        <dbReference type="SAM" id="Phobius"/>
    </source>
</evidence>
<dbReference type="InterPro" id="IPR018422">
    <property type="entry name" value="Cation/H_exchanger_CPA1"/>
</dbReference>
<keyword evidence="3 9" id="KW-0812">Transmembrane</keyword>
<feature type="transmembrane region" description="Helical" evidence="10">
    <location>
        <begin position="380"/>
        <end position="403"/>
    </location>
</feature>
<evidence type="ECO:0000256" key="2">
    <source>
        <dbReference type="ARBA" id="ARBA00022448"/>
    </source>
</evidence>
<feature type="transmembrane region" description="Helical" evidence="10">
    <location>
        <begin position="353"/>
        <end position="374"/>
    </location>
</feature>
<dbReference type="PANTHER" id="PTHR10110">
    <property type="entry name" value="SODIUM/HYDROGEN EXCHANGER"/>
    <property type="match status" value="1"/>
</dbReference>
<keyword evidence="6 9" id="KW-0406">Ion transport</keyword>
<evidence type="ECO:0000256" key="1">
    <source>
        <dbReference type="ARBA" id="ARBA00004141"/>
    </source>
</evidence>
<feature type="transmembrane region" description="Helical" evidence="10">
    <location>
        <begin position="265"/>
        <end position="287"/>
    </location>
</feature>
<feature type="domain" description="Cation/H+ exchanger transmembrane" evidence="12">
    <location>
        <begin position="82"/>
        <end position="471"/>
    </location>
</feature>
<evidence type="ECO:0000256" key="9">
    <source>
        <dbReference type="RuleBase" id="RU003722"/>
    </source>
</evidence>
<dbReference type="InterPro" id="IPR004709">
    <property type="entry name" value="NaH_exchanger"/>
</dbReference>
<comment type="subcellular location">
    <subcellularLocation>
        <location evidence="1">Membrane</location>
        <topology evidence="1">Multi-pass membrane protein</topology>
    </subcellularLocation>
</comment>
<dbReference type="GO" id="GO:0098719">
    <property type="term" value="P:sodium ion import across plasma membrane"/>
    <property type="evidence" value="ECO:0007669"/>
    <property type="project" value="TreeGrafter"/>
</dbReference>
<dbReference type="AlphaFoldDB" id="A0AAN5CJ13"/>
<dbReference type="Gene3D" id="6.10.140.1330">
    <property type="match status" value="1"/>
</dbReference>
<evidence type="ECO:0000256" key="3">
    <source>
        <dbReference type="ARBA" id="ARBA00022692"/>
    </source>
</evidence>
<reference evidence="14" key="1">
    <citation type="submission" date="2022-10" db="EMBL/GenBank/DDBJ databases">
        <title>Genome assembly of Pristionchus species.</title>
        <authorList>
            <person name="Yoshida K."/>
            <person name="Sommer R.J."/>
        </authorList>
    </citation>
    <scope>NUCLEOTIDE SEQUENCE [LARGE SCALE GENOMIC DNA]</scope>
    <source>
        <strain evidence="14">RS5460</strain>
    </source>
</reference>
<feature type="transmembrane region" description="Helical" evidence="10">
    <location>
        <begin position="195"/>
        <end position="214"/>
    </location>
</feature>
<keyword evidence="5" id="KW-0915">Sodium</keyword>
<protein>
    <recommendedName>
        <fullName evidence="9">Sodium/hydrogen exchanger</fullName>
    </recommendedName>
</protein>
<dbReference type="GO" id="GO:0051453">
    <property type="term" value="P:regulation of intracellular pH"/>
    <property type="evidence" value="ECO:0007669"/>
    <property type="project" value="TreeGrafter"/>
</dbReference>
<proteinExistence type="inferred from homology"/>
<feature type="transmembrane region" description="Helical" evidence="10">
    <location>
        <begin position="223"/>
        <end position="245"/>
    </location>
</feature>
<dbReference type="PANTHER" id="PTHR10110:SF98">
    <property type="entry name" value="SODIUM_HYDROGEN EXCHANGER"/>
    <property type="match status" value="1"/>
</dbReference>
<keyword evidence="14" id="KW-1185">Reference proteome</keyword>
<feature type="transmembrane region" description="Helical" evidence="10">
    <location>
        <begin position="70"/>
        <end position="87"/>
    </location>
</feature>
<evidence type="ECO:0000256" key="5">
    <source>
        <dbReference type="ARBA" id="ARBA00023053"/>
    </source>
</evidence>
<evidence type="ECO:0000313" key="14">
    <source>
        <dbReference type="Proteomes" id="UP001328107"/>
    </source>
</evidence>
<keyword evidence="2 9" id="KW-0813">Transport</keyword>
<gene>
    <name evidence="13" type="ORF">PMAYCL1PPCAC_15473</name>
</gene>
<evidence type="ECO:0000256" key="7">
    <source>
        <dbReference type="ARBA" id="ARBA00023136"/>
    </source>
</evidence>
<dbReference type="GO" id="GO:0015386">
    <property type="term" value="F:potassium:proton antiporter activity"/>
    <property type="evidence" value="ECO:0007669"/>
    <property type="project" value="TreeGrafter"/>
</dbReference>
<dbReference type="EMBL" id="BTRK01000004">
    <property type="protein sequence ID" value="GMR45278.1"/>
    <property type="molecule type" value="Genomic_DNA"/>
</dbReference>
<dbReference type="GO" id="GO:0015385">
    <property type="term" value="F:sodium:proton antiporter activity"/>
    <property type="evidence" value="ECO:0007669"/>
    <property type="project" value="InterPro"/>
</dbReference>
<feature type="transmembrane region" description="Helical" evidence="10">
    <location>
        <begin position="158"/>
        <end position="183"/>
    </location>
</feature>
<feature type="signal peptide" evidence="11">
    <location>
        <begin position="1"/>
        <end position="20"/>
    </location>
</feature>
<feature type="transmembrane region" description="Helical" evidence="10">
    <location>
        <begin position="99"/>
        <end position="118"/>
    </location>
</feature>
<feature type="transmembrane region" description="Helical" evidence="10">
    <location>
        <begin position="441"/>
        <end position="461"/>
    </location>
</feature>
<keyword evidence="8 9" id="KW-0739">Sodium transport</keyword>
<evidence type="ECO:0000313" key="13">
    <source>
        <dbReference type="EMBL" id="GMR45278.1"/>
    </source>
</evidence>
<organism evidence="13 14">
    <name type="scientific">Pristionchus mayeri</name>
    <dbReference type="NCBI Taxonomy" id="1317129"/>
    <lineage>
        <taxon>Eukaryota</taxon>
        <taxon>Metazoa</taxon>
        <taxon>Ecdysozoa</taxon>
        <taxon>Nematoda</taxon>
        <taxon>Chromadorea</taxon>
        <taxon>Rhabditida</taxon>
        <taxon>Rhabditina</taxon>
        <taxon>Diplogasteromorpha</taxon>
        <taxon>Diplogasteroidea</taxon>
        <taxon>Neodiplogasteridae</taxon>
        <taxon>Pristionchus</taxon>
    </lineage>
</organism>
<evidence type="ECO:0000256" key="8">
    <source>
        <dbReference type="ARBA" id="ARBA00023201"/>
    </source>
</evidence>
<feature type="transmembrane region" description="Helical" evidence="10">
    <location>
        <begin position="294"/>
        <end position="310"/>
    </location>
</feature>
<keyword evidence="7 10" id="KW-0472">Membrane</keyword>
<dbReference type="GO" id="GO:0005886">
    <property type="term" value="C:plasma membrane"/>
    <property type="evidence" value="ECO:0007669"/>
    <property type="project" value="TreeGrafter"/>
</dbReference>
<dbReference type="PRINTS" id="PR01084">
    <property type="entry name" value="NAHEXCHNGR"/>
</dbReference>
<feature type="chain" id="PRO_5043008691" description="Sodium/hydrogen exchanger" evidence="11">
    <location>
        <begin position="21"/>
        <end position="703"/>
    </location>
</feature>
<feature type="transmembrane region" description="Helical" evidence="10">
    <location>
        <begin position="130"/>
        <end position="146"/>
    </location>
</feature>
<comment type="similarity">
    <text evidence="9">Belongs to the monovalent cation:proton antiporter 1 (CPA1) transporter (TC 2.A.36) family.</text>
</comment>
<accession>A0AAN5CJ13</accession>
<evidence type="ECO:0000256" key="4">
    <source>
        <dbReference type="ARBA" id="ARBA00022989"/>
    </source>
</evidence>
<comment type="caution">
    <text evidence="13">The sequence shown here is derived from an EMBL/GenBank/DDBJ whole genome shotgun (WGS) entry which is preliminary data.</text>
</comment>
<keyword evidence="9" id="KW-0050">Antiport</keyword>
<keyword evidence="11" id="KW-0732">Signal</keyword>
<dbReference type="NCBIfam" id="TIGR00840">
    <property type="entry name" value="b_cpa1"/>
    <property type="match status" value="1"/>
</dbReference>
<keyword evidence="4 10" id="KW-1133">Transmembrane helix</keyword>
<dbReference type="Pfam" id="PF00999">
    <property type="entry name" value="Na_H_Exchanger"/>
    <property type="match status" value="1"/>
</dbReference>
<name>A0AAN5CJ13_9BILA</name>